<evidence type="ECO:0000313" key="9">
    <source>
        <dbReference type="EMBL" id="KAG7175787.1"/>
    </source>
</evidence>
<feature type="region of interest" description="Disordered" evidence="7">
    <location>
        <begin position="523"/>
        <end position="544"/>
    </location>
</feature>
<dbReference type="EMBL" id="JAHLQT010004633">
    <property type="protein sequence ID" value="KAG7175787.1"/>
    <property type="molecule type" value="Genomic_DNA"/>
</dbReference>
<comment type="subcellular location">
    <subcellularLocation>
        <location evidence="1">Nucleus</location>
    </subcellularLocation>
</comment>
<dbReference type="GO" id="GO:0006357">
    <property type="term" value="P:regulation of transcription by RNA polymerase II"/>
    <property type="evidence" value="ECO:0007669"/>
    <property type="project" value="InterPro"/>
</dbReference>
<feature type="compositionally biased region" description="Acidic residues" evidence="7">
    <location>
        <begin position="114"/>
        <end position="125"/>
    </location>
</feature>
<feature type="region of interest" description="Disordered" evidence="7">
    <location>
        <begin position="70"/>
        <end position="125"/>
    </location>
</feature>
<dbReference type="GO" id="GO:0003677">
    <property type="term" value="F:DNA binding"/>
    <property type="evidence" value="ECO:0007669"/>
    <property type="project" value="UniProtKB-KW"/>
</dbReference>
<evidence type="ECO:0000256" key="2">
    <source>
        <dbReference type="ARBA" id="ARBA00005713"/>
    </source>
</evidence>
<evidence type="ECO:0000256" key="5">
    <source>
        <dbReference type="ARBA" id="ARBA00023163"/>
    </source>
</evidence>
<dbReference type="InterPro" id="IPR039142">
    <property type="entry name" value="NRF1/Ewg"/>
</dbReference>
<sequence length="544" mass="57600">MALVTSVQNHCVSCIRCPVLLSRRLLCLFNTFPLVMNSVDASALRGWRVALAGGQQLVVNSVGASGLGGMTGNGGSGDPLSEDGGGGHGDNVTTHITGTSDDDDDDVPSSPGSFDDDDGSLPGEDDVTAQLAAAGPVGVAAAAAIASAKKRKRHHSFELNPSIRKRQQTRLLRKLKATIDEYSTRVGQQAVVVVATPSKTGNNFKCFGAKPLEDVMKTLRQMLMTELENALAQQAPPPPQDDPSLHELPPLVIDGIPTPVEKMTQAQLRAFIPLMLKYSTGRGKPGWGKESTRPQWWPKDVPWANVRMDARSEDQKQKVSWTTALRQIVVNCYKFHARDDLLPAFNEEEEKTQVSGQVNSVYSGPVVQTISNPDGTVSIVQVDPNNPVIQLPDGTTAHVQGIAHITTQNGESLDGENGGSGGSVAIDLNQVSEGTLAHEGTILLTGEDGSQISVSGSYPVSGMITVPLPVYQTVVANIQGSDGQPLQVMTPFVQVPKLEPGLDNSVEVSAGLNASLDASTIISSGQGQVHDDDDEGSVDMVDKE</sequence>
<dbReference type="PANTHER" id="PTHR20338">
    <property type="entry name" value="NUCLEAR RESPIRATORY FACTOR 1"/>
    <property type="match status" value="1"/>
</dbReference>
<keyword evidence="5" id="KW-0804">Transcription</keyword>
<evidence type="ECO:0000256" key="6">
    <source>
        <dbReference type="ARBA" id="ARBA00023242"/>
    </source>
</evidence>
<dbReference type="Pfam" id="PF10491">
    <property type="entry name" value="Nrf1_DNA-bind"/>
    <property type="match status" value="1"/>
</dbReference>
<keyword evidence="4 9" id="KW-0238">DNA-binding</keyword>
<dbReference type="Proteomes" id="UP000747542">
    <property type="component" value="Unassembled WGS sequence"/>
</dbReference>
<accession>A0A8J5TNC0</accession>
<evidence type="ECO:0000256" key="7">
    <source>
        <dbReference type="SAM" id="MobiDB-lite"/>
    </source>
</evidence>
<keyword evidence="6" id="KW-0539">Nucleus</keyword>
<evidence type="ECO:0000259" key="8">
    <source>
        <dbReference type="Pfam" id="PF10491"/>
    </source>
</evidence>
<evidence type="ECO:0000256" key="4">
    <source>
        <dbReference type="ARBA" id="ARBA00023125"/>
    </source>
</evidence>
<feature type="domain" description="Nuclear respiratory factor 1 NLS/DNA-binding dimerisation" evidence="8">
    <location>
        <begin position="135"/>
        <end position="345"/>
    </location>
</feature>
<dbReference type="InterPro" id="IPR019525">
    <property type="entry name" value="Nrf1_NLS/DNA-bd_dimer"/>
</dbReference>
<evidence type="ECO:0000313" key="10">
    <source>
        <dbReference type="Proteomes" id="UP000747542"/>
    </source>
</evidence>
<organism evidence="9 10">
    <name type="scientific">Homarus americanus</name>
    <name type="common">American lobster</name>
    <dbReference type="NCBI Taxonomy" id="6706"/>
    <lineage>
        <taxon>Eukaryota</taxon>
        <taxon>Metazoa</taxon>
        <taxon>Ecdysozoa</taxon>
        <taxon>Arthropoda</taxon>
        <taxon>Crustacea</taxon>
        <taxon>Multicrustacea</taxon>
        <taxon>Malacostraca</taxon>
        <taxon>Eumalacostraca</taxon>
        <taxon>Eucarida</taxon>
        <taxon>Decapoda</taxon>
        <taxon>Pleocyemata</taxon>
        <taxon>Astacidea</taxon>
        <taxon>Nephropoidea</taxon>
        <taxon>Nephropidae</taxon>
        <taxon>Homarus</taxon>
    </lineage>
</organism>
<protein>
    <submittedName>
        <fullName evidence="9">DNA-binding protein P3A2-like</fullName>
    </submittedName>
</protein>
<gene>
    <name evidence="9" type="primary">P3A2-L</name>
    <name evidence="9" type="ORF">Hamer_G009803</name>
</gene>
<dbReference type="GO" id="GO:0005634">
    <property type="term" value="C:nucleus"/>
    <property type="evidence" value="ECO:0007669"/>
    <property type="project" value="UniProtKB-SubCell"/>
</dbReference>
<dbReference type="GO" id="GO:0003700">
    <property type="term" value="F:DNA-binding transcription factor activity"/>
    <property type="evidence" value="ECO:0007669"/>
    <property type="project" value="InterPro"/>
</dbReference>
<proteinExistence type="inferred from homology"/>
<comment type="caution">
    <text evidence="9">The sequence shown here is derived from an EMBL/GenBank/DDBJ whole genome shotgun (WGS) entry which is preliminary data.</text>
</comment>
<keyword evidence="3" id="KW-0805">Transcription regulation</keyword>
<comment type="similarity">
    <text evidence="2">Belongs to the NRF1/Ewg family.</text>
</comment>
<reference evidence="9" key="1">
    <citation type="journal article" date="2021" name="Sci. Adv.">
        <title>The American lobster genome reveals insights on longevity, neural, and immune adaptations.</title>
        <authorList>
            <person name="Polinski J.M."/>
            <person name="Zimin A.V."/>
            <person name="Clark K.F."/>
            <person name="Kohn A.B."/>
            <person name="Sadowski N."/>
            <person name="Timp W."/>
            <person name="Ptitsyn A."/>
            <person name="Khanna P."/>
            <person name="Romanova D.Y."/>
            <person name="Williams P."/>
            <person name="Greenwood S.J."/>
            <person name="Moroz L.L."/>
            <person name="Walt D.R."/>
            <person name="Bodnar A.G."/>
        </authorList>
    </citation>
    <scope>NUCLEOTIDE SEQUENCE</scope>
    <source>
        <strain evidence="9">GMGI-L3</strain>
    </source>
</reference>
<name>A0A8J5TNC0_HOMAM</name>
<feature type="compositionally biased region" description="Gly residues" evidence="7">
    <location>
        <begin position="70"/>
        <end position="89"/>
    </location>
</feature>
<evidence type="ECO:0000256" key="3">
    <source>
        <dbReference type="ARBA" id="ARBA00023015"/>
    </source>
</evidence>
<dbReference type="AlphaFoldDB" id="A0A8J5TNC0"/>
<keyword evidence="10" id="KW-1185">Reference proteome</keyword>
<evidence type="ECO:0000256" key="1">
    <source>
        <dbReference type="ARBA" id="ARBA00004123"/>
    </source>
</evidence>